<feature type="transmembrane region" description="Helical" evidence="1">
    <location>
        <begin position="126"/>
        <end position="153"/>
    </location>
</feature>
<evidence type="ECO:0000313" key="3">
    <source>
        <dbReference type="EMBL" id="MBK3458002.1"/>
    </source>
</evidence>
<comment type="caution">
    <text evidence="4">The sequence shown here is derived from an EMBL/GenBank/DDBJ whole genome shotgun (WGS) entry which is preliminary data.</text>
</comment>
<organism evidence="4 5">
    <name type="scientific">Pseudomonas haemolytica</name>
    <dbReference type="NCBI Taxonomy" id="2600065"/>
    <lineage>
        <taxon>Bacteria</taxon>
        <taxon>Pseudomonadati</taxon>
        <taxon>Pseudomonadota</taxon>
        <taxon>Gammaproteobacteria</taxon>
        <taxon>Pseudomonadales</taxon>
        <taxon>Pseudomonadaceae</taxon>
        <taxon>Pseudomonas</taxon>
    </lineage>
</organism>
<dbReference type="InterPro" id="IPR002656">
    <property type="entry name" value="Acyl_transf_3_dom"/>
</dbReference>
<keyword evidence="4" id="KW-0808">Transferase</keyword>
<feature type="transmembrane region" description="Helical" evidence="1">
    <location>
        <begin position="38"/>
        <end position="61"/>
    </location>
</feature>
<dbReference type="AlphaFoldDB" id="A0A5P1DB13"/>
<proteinExistence type="predicted"/>
<keyword evidence="6" id="KW-1185">Reference proteome</keyword>
<dbReference type="GO" id="GO:0016020">
    <property type="term" value="C:membrane"/>
    <property type="evidence" value="ECO:0007669"/>
    <property type="project" value="TreeGrafter"/>
</dbReference>
<dbReference type="OrthoDB" id="9767863at2"/>
<feature type="transmembrane region" description="Helical" evidence="1">
    <location>
        <begin position="293"/>
        <end position="317"/>
    </location>
</feature>
<dbReference type="GO" id="GO:0000271">
    <property type="term" value="P:polysaccharide biosynthetic process"/>
    <property type="evidence" value="ECO:0007669"/>
    <property type="project" value="TreeGrafter"/>
</dbReference>
<dbReference type="PANTHER" id="PTHR23028">
    <property type="entry name" value="ACETYLTRANSFERASE"/>
    <property type="match status" value="1"/>
</dbReference>
<dbReference type="PANTHER" id="PTHR23028:SF131">
    <property type="entry name" value="BLR2367 PROTEIN"/>
    <property type="match status" value="1"/>
</dbReference>
<dbReference type="RefSeq" id="WP_153870737.1">
    <property type="nucleotide sequence ID" value="NZ_JAEKCT010000002.1"/>
</dbReference>
<evidence type="ECO:0000313" key="4">
    <source>
        <dbReference type="EMBL" id="MRJ36638.1"/>
    </source>
</evidence>
<keyword evidence="1" id="KW-1133">Transmembrane helix</keyword>
<dbReference type="EMBL" id="JAENSR010000001">
    <property type="protein sequence ID" value="MBK3458002.1"/>
    <property type="molecule type" value="Genomic_DNA"/>
</dbReference>
<name>A0A5P1DB13_9PSED</name>
<dbReference type="EMBL" id="VOIW01000002">
    <property type="protein sequence ID" value="MRJ36638.1"/>
    <property type="molecule type" value="Genomic_DNA"/>
</dbReference>
<dbReference type="Proteomes" id="UP000408764">
    <property type="component" value="Unassembled WGS sequence"/>
</dbReference>
<dbReference type="InterPro" id="IPR050879">
    <property type="entry name" value="Acyltransferase_3"/>
</dbReference>
<feature type="transmembrane region" description="Helical" evidence="1">
    <location>
        <begin position="209"/>
        <end position="227"/>
    </location>
</feature>
<feature type="transmembrane region" description="Helical" evidence="1">
    <location>
        <begin position="82"/>
        <end position="106"/>
    </location>
</feature>
<dbReference type="Pfam" id="PF01757">
    <property type="entry name" value="Acyl_transf_3"/>
    <property type="match status" value="1"/>
</dbReference>
<sequence length="339" mass="37707">MLNSIQTLRALAAWIVVFHHYMQVAFKFSLTDPVSVALYKYGAVGVDLFFVISGFVIYLSASQKHQSPGIFALHRLARIAPAYWSFTLATVATLLIVPGIVPLTMYEPVFLLKSLFFIPAQNPSGIGLYPVVTMGWTLNYEMAFYVIFFLALYLPVRLRVVAIVAGVLLMQAFLPALGGDFIFFKNRIVYEFLFGIGIALLYQKGYVTRIPLVVAASMIAVAFWRISVNSPINHDPYGNGLPCAMILIAAISQERLFSRIGFLSKLGDWSYSTYLCHVLVICFGLRFQQVAGLATWTTFALITVTIAAVSWASFTLIEKPISQLAKNRLRAMKVTDPVT</sequence>
<keyword evidence="1" id="KW-0472">Membrane</keyword>
<keyword evidence="4" id="KW-0012">Acyltransferase</keyword>
<dbReference type="Proteomes" id="UP000620382">
    <property type="component" value="Unassembled WGS sequence"/>
</dbReference>
<gene>
    <name evidence="4" type="ORF">FRT59_06580</name>
    <name evidence="3" type="ORF">JJD71_02845</name>
</gene>
<reference evidence="3 6" key="2">
    <citation type="submission" date="2021-01" db="EMBL/GenBank/DDBJ databases">
        <title>Antibiotic resistance and phylogeny of Pseudomonas spp. isolated over three decades from chicken meat in the Norwegian food chain.</title>
        <authorList>
            <person name="Moen B."/>
        </authorList>
    </citation>
    <scope>NUCLEOTIDE SEQUENCE [LARGE SCALE GENOMIC DNA]</scope>
    <source>
        <strain evidence="3 6">MF6766</strain>
    </source>
</reference>
<feature type="transmembrane region" description="Helical" evidence="1">
    <location>
        <begin position="184"/>
        <end position="202"/>
    </location>
</feature>
<feature type="transmembrane region" description="Helical" evidence="1">
    <location>
        <begin position="7"/>
        <end position="26"/>
    </location>
</feature>
<evidence type="ECO:0000259" key="2">
    <source>
        <dbReference type="Pfam" id="PF01757"/>
    </source>
</evidence>
<evidence type="ECO:0000313" key="5">
    <source>
        <dbReference type="Proteomes" id="UP000408764"/>
    </source>
</evidence>
<feature type="domain" description="Acyltransferase 3" evidence="2">
    <location>
        <begin position="3"/>
        <end position="312"/>
    </location>
</feature>
<evidence type="ECO:0000256" key="1">
    <source>
        <dbReference type="SAM" id="Phobius"/>
    </source>
</evidence>
<accession>A0A5P1DB13</accession>
<dbReference type="GO" id="GO:0016747">
    <property type="term" value="F:acyltransferase activity, transferring groups other than amino-acyl groups"/>
    <property type="evidence" value="ECO:0007669"/>
    <property type="project" value="InterPro"/>
</dbReference>
<evidence type="ECO:0000313" key="6">
    <source>
        <dbReference type="Proteomes" id="UP000620382"/>
    </source>
</evidence>
<keyword evidence="1" id="KW-0812">Transmembrane</keyword>
<protein>
    <submittedName>
        <fullName evidence="4">Acyltransferase</fullName>
    </submittedName>
</protein>
<feature type="transmembrane region" description="Helical" evidence="1">
    <location>
        <begin position="160"/>
        <end position="178"/>
    </location>
</feature>
<feature type="transmembrane region" description="Helical" evidence="1">
    <location>
        <begin position="269"/>
        <end position="287"/>
    </location>
</feature>
<reference evidence="4 5" key="1">
    <citation type="submission" date="2019-08" db="EMBL/GenBank/DDBJ databases">
        <title>Pseudomonas haemolytica sp. nov. isolated from raw milk and skim milk concentrate.</title>
        <authorList>
            <person name="Hofmann K."/>
            <person name="Huptas C."/>
            <person name="Doll E."/>
            <person name="Scherer S."/>
            <person name="Wenning M."/>
        </authorList>
    </citation>
    <scope>NUCLEOTIDE SEQUENCE [LARGE SCALE GENOMIC DNA]</scope>
    <source>
        <strain evidence="4 5">DSM 108987</strain>
    </source>
</reference>